<dbReference type="KEGG" id="spph:KFK14_11215"/>
<dbReference type="EMBL" id="CP073910">
    <property type="protein sequence ID" value="QUT07898.1"/>
    <property type="molecule type" value="Genomic_DNA"/>
</dbReference>
<evidence type="ECO:0000313" key="1">
    <source>
        <dbReference type="EMBL" id="QUT07898.1"/>
    </source>
</evidence>
<reference evidence="1" key="1">
    <citation type="submission" date="2021-04" db="EMBL/GenBank/DDBJ databases">
        <title>Isolation of p-tert-butylphenol degrading bacteria Sphingobium phenoxybenzoativorans Tas13 from active sludge.</title>
        <authorList>
            <person name="Li Y."/>
        </authorList>
    </citation>
    <scope>NUCLEOTIDE SEQUENCE</scope>
    <source>
        <strain evidence="1">Tas13</strain>
    </source>
</reference>
<accession>A0A975KAN8</accession>
<proteinExistence type="predicted"/>
<evidence type="ECO:0000313" key="2">
    <source>
        <dbReference type="Proteomes" id="UP000681425"/>
    </source>
</evidence>
<name>A0A975KAN8_9SPHN</name>
<dbReference type="AlphaFoldDB" id="A0A975KAN8"/>
<sequence>MGQRFKIRRIPGLYYSADNLECIAGHRRLFGSKPGRGWQFYMYNEQAPGWALHRRWNFGFFCVHHVGPGKATDDEGWHVTFARLTFPKIYRGFAVQWNWADTYKASRP</sequence>
<organism evidence="1 2">
    <name type="scientific">Sphingobium phenoxybenzoativorans</name>
    <dbReference type="NCBI Taxonomy" id="1592790"/>
    <lineage>
        <taxon>Bacteria</taxon>
        <taxon>Pseudomonadati</taxon>
        <taxon>Pseudomonadota</taxon>
        <taxon>Alphaproteobacteria</taxon>
        <taxon>Sphingomonadales</taxon>
        <taxon>Sphingomonadaceae</taxon>
        <taxon>Sphingobium</taxon>
    </lineage>
</organism>
<dbReference type="RefSeq" id="WP_212610848.1">
    <property type="nucleotide sequence ID" value="NZ_CP073910.1"/>
</dbReference>
<keyword evidence="2" id="KW-1185">Reference proteome</keyword>
<gene>
    <name evidence="1" type="ORF">KFK14_11215</name>
</gene>
<dbReference type="Proteomes" id="UP000681425">
    <property type="component" value="Chromosome"/>
</dbReference>
<protein>
    <submittedName>
        <fullName evidence="1">Uncharacterized protein</fullName>
    </submittedName>
</protein>